<reference evidence="2" key="1">
    <citation type="submission" date="2011-05" db="EMBL/GenBank/DDBJ databases">
        <authorList>
            <person name="Richards S.R."/>
            <person name="Qu J."/>
            <person name="Jiang H."/>
            <person name="Jhangiani S.N."/>
            <person name="Agravi P."/>
            <person name="Goodspeed R."/>
            <person name="Gross S."/>
            <person name="Mandapat C."/>
            <person name="Jackson L."/>
            <person name="Mathew T."/>
            <person name="Pu L."/>
            <person name="Thornton R."/>
            <person name="Saada N."/>
            <person name="Wilczek-Boney K.B."/>
            <person name="Lee S."/>
            <person name="Kovar C."/>
            <person name="Wu Y."/>
            <person name="Scherer S.E."/>
            <person name="Worley K.C."/>
            <person name="Muzny D.M."/>
            <person name="Gibbs R."/>
        </authorList>
    </citation>
    <scope>NUCLEOTIDE SEQUENCE</scope>
    <source>
        <strain evidence="2">Brora</strain>
    </source>
</reference>
<dbReference type="AlphaFoldDB" id="T1JNJ8"/>
<dbReference type="HOGENOM" id="CLU_2592803_0_0_1"/>
<proteinExistence type="predicted"/>
<sequence length="80" mass="9374">MYTTKYYIAHLSAYTTSHLTIQNFIFNKMAVKFCFNKCHPPLYANANNTAITLTKECFEECYAQKRYHDLDCDPLVKPKP</sequence>
<dbReference type="Proteomes" id="UP000014500">
    <property type="component" value="Unassembled WGS sequence"/>
</dbReference>
<organism evidence="1 2">
    <name type="scientific">Strigamia maritima</name>
    <name type="common">European centipede</name>
    <name type="synonym">Geophilus maritimus</name>
    <dbReference type="NCBI Taxonomy" id="126957"/>
    <lineage>
        <taxon>Eukaryota</taxon>
        <taxon>Metazoa</taxon>
        <taxon>Ecdysozoa</taxon>
        <taxon>Arthropoda</taxon>
        <taxon>Myriapoda</taxon>
        <taxon>Chilopoda</taxon>
        <taxon>Pleurostigmophora</taxon>
        <taxon>Geophilomorpha</taxon>
        <taxon>Linotaeniidae</taxon>
        <taxon>Strigamia</taxon>
    </lineage>
</organism>
<dbReference type="EMBL" id="JH431465">
    <property type="status" value="NOT_ANNOTATED_CDS"/>
    <property type="molecule type" value="Genomic_DNA"/>
</dbReference>
<name>T1JNJ8_STRMM</name>
<evidence type="ECO:0000313" key="1">
    <source>
        <dbReference type="EnsemblMetazoa" id="SMAR015427-PA"/>
    </source>
</evidence>
<dbReference type="EnsemblMetazoa" id="SMAR015427-RA">
    <property type="protein sequence ID" value="SMAR015427-PA"/>
    <property type="gene ID" value="SMAR015427"/>
</dbReference>
<evidence type="ECO:0000313" key="2">
    <source>
        <dbReference type="Proteomes" id="UP000014500"/>
    </source>
</evidence>
<keyword evidence="2" id="KW-1185">Reference proteome</keyword>
<protein>
    <submittedName>
        <fullName evidence="1">Uncharacterized protein</fullName>
    </submittedName>
</protein>
<reference evidence="1" key="2">
    <citation type="submission" date="2015-02" db="UniProtKB">
        <authorList>
            <consortium name="EnsemblMetazoa"/>
        </authorList>
    </citation>
    <scope>IDENTIFICATION</scope>
</reference>
<accession>T1JNJ8</accession>